<dbReference type="EMBL" id="CATKSN020000645">
    <property type="protein sequence ID" value="CAI9150079.1"/>
    <property type="molecule type" value="Genomic_DNA"/>
</dbReference>
<name>A0ABN8XKZ6_RANTA</name>
<sequence>MPDQISVSEFIAETSEDYNSSTTSSFTTGLHNCRNTVTLLEETVKRSPDLMQFCSAFTSQPFCALLGPLTLCFIRTVSFHPQRFVRQQATVSSLADEETGAQKVEVTCQRSRD</sequence>
<evidence type="ECO:0000313" key="2">
    <source>
        <dbReference type="Proteomes" id="UP001176941"/>
    </source>
</evidence>
<gene>
    <name evidence="1" type="ORF">MRATA1EN1_LOCUS31697</name>
</gene>
<dbReference type="PANTHER" id="PTHR45854">
    <property type="entry name" value="ASAP FAMILY MEMBER"/>
    <property type="match status" value="1"/>
</dbReference>
<comment type="caution">
    <text evidence="1">The sequence shown here is derived from an EMBL/GenBank/DDBJ whole genome shotgun (WGS) entry which is preliminary data.</text>
</comment>
<dbReference type="PANTHER" id="PTHR45854:SF2">
    <property type="entry name" value="ARF-GAP WITH SH3 DOMAIN, ANK REPEAT AND PH DOMAIN-CONTAINING PROTEIN 1"/>
    <property type="match status" value="1"/>
</dbReference>
<protein>
    <submittedName>
        <fullName evidence="1">Uncharacterized protein</fullName>
    </submittedName>
</protein>
<proteinExistence type="predicted"/>
<evidence type="ECO:0000313" key="1">
    <source>
        <dbReference type="EMBL" id="CAI9150079.1"/>
    </source>
</evidence>
<dbReference type="Proteomes" id="UP001176941">
    <property type="component" value="Unassembled WGS sequence"/>
</dbReference>
<organism evidence="1 2">
    <name type="scientific">Rangifer tarandus platyrhynchus</name>
    <name type="common">Svalbard reindeer</name>
    <dbReference type="NCBI Taxonomy" id="3082113"/>
    <lineage>
        <taxon>Eukaryota</taxon>
        <taxon>Metazoa</taxon>
        <taxon>Chordata</taxon>
        <taxon>Craniata</taxon>
        <taxon>Vertebrata</taxon>
        <taxon>Euteleostomi</taxon>
        <taxon>Mammalia</taxon>
        <taxon>Eutheria</taxon>
        <taxon>Laurasiatheria</taxon>
        <taxon>Artiodactyla</taxon>
        <taxon>Ruminantia</taxon>
        <taxon>Pecora</taxon>
        <taxon>Cervidae</taxon>
        <taxon>Odocoileinae</taxon>
        <taxon>Rangifer</taxon>
    </lineage>
</organism>
<accession>A0ABN8XKZ6</accession>
<dbReference type="InterPro" id="IPR043593">
    <property type="entry name" value="ASAP"/>
</dbReference>
<keyword evidence="2" id="KW-1185">Reference proteome</keyword>
<reference evidence="1" key="1">
    <citation type="submission" date="2023-04" db="EMBL/GenBank/DDBJ databases">
        <authorList>
            <consortium name="ELIXIR-Norway"/>
        </authorList>
    </citation>
    <scope>NUCLEOTIDE SEQUENCE [LARGE SCALE GENOMIC DNA]</scope>
</reference>